<dbReference type="PROSITE" id="PS50005">
    <property type="entry name" value="TPR"/>
    <property type="match status" value="1"/>
</dbReference>
<name>A0A378RUJ1_MYROD</name>
<dbReference type="EMBL" id="UGQL01000002">
    <property type="protein sequence ID" value="STZ70048.1"/>
    <property type="molecule type" value="Genomic_DNA"/>
</dbReference>
<proteinExistence type="predicted"/>
<reference evidence="5 6" key="1">
    <citation type="submission" date="2018-06" db="EMBL/GenBank/DDBJ databases">
        <authorList>
            <consortium name="Pathogen Informatics"/>
            <person name="Doyle S."/>
        </authorList>
    </citation>
    <scope>NUCLEOTIDE SEQUENCE [LARGE SCALE GENOMIC DNA]</scope>
    <source>
        <strain evidence="5 6">NCTC11179</strain>
    </source>
</reference>
<dbReference type="InterPro" id="IPR011990">
    <property type="entry name" value="TPR-like_helical_dom_sf"/>
</dbReference>
<dbReference type="OrthoDB" id="9808622at2"/>
<protein>
    <submittedName>
        <fullName evidence="4">Tetratricopeptide repeat protein</fullName>
    </submittedName>
    <submittedName>
        <fullName evidence="5">Tol-pal system protein YbgF</fullName>
    </submittedName>
</protein>
<feature type="transmembrane region" description="Helical" evidence="2">
    <location>
        <begin position="60"/>
        <end position="78"/>
    </location>
</feature>
<dbReference type="AlphaFoldDB" id="A0A378RUJ1"/>
<dbReference type="Proteomes" id="UP000596202">
    <property type="component" value="Chromosome"/>
</dbReference>
<feature type="domain" description="ESX-1 secretion system protein EccA1-like N-terminal" evidence="3">
    <location>
        <begin position="132"/>
        <end position="248"/>
    </location>
</feature>
<sequence>MATYNKRGYKAPKPEDETVDNEFDQYGSVDTSKSTTAEVFNSLDQGANKMEGWVARNQKAIFGIVGAIALVTIGYVGYNKFVVEPKNEEAANEMFQAQSYYNDAFTNEAERQNLLNLALNGGEGKLGFLGIIDNYKGTASANLAHYYAGTTYLNQGDFKKAIEQLEQYKLGSEAVIGASALGAIGDAFSELGQHADAFEYYKKAADHNKNSFTTPRFLYKAGLAALEDGKKAEALKMFNEVKNNYSTATEATLVESLIGLAQ</sequence>
<dbReference type="InterPro" id="IPR049078">
    <property type="entry name" value="T7SS_EccA1-like_N"/>
</dbReference>
<reference evidence="4 7" key="2">
    <citation type="submission" date="2021-01" db="EMBL/GenBank/DDBJ databases">
        <title>FDA dAtabase for Regulatory Grade micrObial Sequences (FDA-ARGOS): Supporting development and validation of Infectious Disease Dx tests.</title>
        <authorList>
            <person name="Sproer C."/>
            <person name="Gronow S."/>
            <person name="Severitt S."/>
            <person name="Schroder I."/>
            <person name="Tallon L."/>
            <person name="Sadzewicz L."/>
            <person name="Zhao X."/>
            <person name="Boylan J."/>
            <person name="Ott S."/>
            <person name="Bowen H."/>
            <person name="Vavikolanu K."/>
            <person name="Mehta A."/>
            <person name="Aluvathingal J."/>
            <person name="Nadendla S."/>
            <person name="Lowell S."/>
            <person name="Myers T."/>
            <person name="Yan Y."/>
            <person name="Sichtig H."/>
        </authorList>
    </citation>
    <scope>NUCLEOTIDE SEQUENCE [LARGE SCALE GENOMIC DNA]</scope>
    <source>
        <strain evidence="4 7">FDAARGOS_1131</strain>
    </source>
</reference>
<dbReference type="InterPro" id="IPR019734">
    <property type="entry name" value="TPR_rpt"/>
</dbReference>
<dbReference type="SUPFAM" id="SSF48452">
    <property type="entry name" value="TPR-like"/>
    <property type="match status" value="1"/>
</dbReference>
<dbReference type="Pfam" id="PF21545">
    <property type="entry name" value="T7SS_EccA1_N"/>
    <property type="match status" value="1"/>
</dbReference>
<dbReference type="RefSeq" id="WP_002990324.1">
    <property type="nucleotide sequence ID" value="NZ_CP068107.1"/>
</dbReference>
<keyword evidence="6" id="KW-1185">Reference proteome</keyword>
<dbReference type="Proteomes" id="UP000255024">
    <property type="component" value="Unassembled WGS sequence"/>
</dbReference>
<dbReference type="Gene3D" id="1.25.40.10">
    <property type="entry name" value="Tetratricopeptide repeat domain"/>
    <property type="match status" value="1"/>
</dbReference>
<organism evidence="5 6">
    <name type="scientific">Myroides odoratus</name>
    <name type="common">Flavobacterium odoratum</name>
    <dbReference type="NCBI Taxonomy" id="256"/>
    <lineage>
        <taxon>Bacteria</taxon>
        <taxon>Pseudomonadati</taxon>
        <taxon>Bacteroidota</taxon>
        <taxon>Flavobacteriia</taxon>
        <taxon>Flavobacteriales</taxon>
        <taxon>Flavobacteriaceae</taxon>
        <taxon>Myroides</taxon>
    </lineage>
</organism>
<keyword evidence="2" id="KW-0472">Membrane</keyword>
<keyword evidence="2" id="KW-0812">Transmembrane</keyword>
<dbReference type="SMART" id="SM00028">
    <property type="entry name" value="TPR"/>
    <property type="match status" value="2"/>
</dbReference>
<evidence type="ECO:0000313" key="6">
    <source>
        <dbReference type="Proteomes" id="UP000255024"/>
    </source>
</evidence>
<keyword evidence="1" id="KW-0802">TPR repeat</keyword>
<dbReference type="GeneID" id="93526520"/>
<evidence type="ECO:0000313" key="4">
    <source>
        <dbReference type="EMBL" id="QQU00680.1"/>
    </source>
</evidence>
<evidence type="ECO:0000313" key="5">
    <source>
        <dbReference type="EMBL" id="STZ70048.1"/>
    </source>
</evidence>
<evidence type="ECO:0000256" key="1">
    <source>
        <dbReference type="PROSITE-ProRule" id="PRU00339"/>
    </source>
</evidence>
<dbReference type="EMBL" id="CP068108">
    <property type="protein sequence ID" value="QQU00680.1"/>
    <property type="molecule type" value="Genomic_DNA"/>
</dbReference>
<gene>
    <name evidence="4" type="ORF">I6I88_02585</name>
    <name evidence="5" type="ORF">NCTC11179_03573</name>
</gene>
<evidence type="ECO:0000256" key="2">
    <source>
        <dbReference type="SAM" id="Phobius"/>
    </source>
</evidence>
<evidence type="ECO:0000259" key="3">
    <source>
        <dbReference type="Pfam" id="PF21545"/>
    </source>
</evidence>
<keyword evidence="2" id="KW-1133">Transmembrane helix</keyword>
<feature type="repeat" description="TPR" evidence="1">
    <location>
        <begin position="178"/>
        <end position="211"/>
    </location>
</feature>
<accession>A0A378RUJ1</accession>
<evidence type="ECO:0000313" key="7">
    <source>
        <dbReference type="Proteomes" id="UP000596202"/>
    </source>
</evidence>